<dbReference type="Gene3D" id="2.40.50.1020">
    <property type="entry name" value="LytTr DNA-binding domain"/>
    <property type="match status" value="1"/>
</dbReference>
<keyword evidence="1" id="KW-1133">Transmembrane helix</keyword>
<keyword evidence="1" id="KW-0472">Membrane</keyword>
<dbReference type="Proteomes" id="UP000276603">
    <property type="component" value="Unassembled WGS sequence"/>
</dbReference>
<proteinExistence type="predicted"/>
<dbReference type="SMART" id="SM00850">
    <property type="entry name" value="LytTR"/>
    <property type="match status" value="1"/>
</dbReference>
<organism evidence="3 4">
    <name type="scientific">Ulvibacterium marinum</name>
    <dbReference type="NCBI Taxonomy" id="2419782"/>
    <lineage>
        <taxon>Bacteria</taxon>
        <taxon>Pseudomonadati</taxon>
        <taxon>Bacteroidota</taxon>
        <taxon>Flavobacteriia</taxon>
        <taxon>Flavobacteriales</taxon>
        <taxon>Flavobacteriaceae</taxon>
        <taxon>Ulvibacterium</taxon>
    </lineage>
</organism>
<feature type="transmembrane region" description="Helical" evidence="1">
    <location>
        <begin position="67"/>
        <end position="90"/>
    </location>
</feature>
<evidence type="ECO:0000313" key="3">
    <source>
        <dbReference type="EMBL" id="RKN81147.1"/>
    </source>
</evidence>
<evidence type="ECO:0000256" key="1">
    <source>
        <dbReference type="SAM" id="Phobius"/>
    </source>
</evidence>
<dbReference type="PROSITE" id="PS50930">
    <property type="entry name" value="HTH_LYTTR"/>
    <property type="match status" value="1"/>
</dbReference>
<reference evidence="3 4" key="1">
    <citation type="submission" date="2018-10" db="EMBL/GenBank/DDBJ databases">
        <title>Ulvibacterium marinum gen. nov., sp. nov., a novel marine bacterium of the family Flavobacteriaceae, isolated from a culture of the green alga Ulva prolifera.</title>
        <authorList>
            <person name="Zhang Z."/>
        </authorList>
    </citation>
    <scope>NUCLEOTIDE SEQUENCE [LARGE SCALE GENOMIC DNA]</scope>
    <source>
        <strain evidence="3 4">CCMM003</strain>
    </source>
</reference>
<evidence type="ECO:0000259" key="2">
    <source>
        <dbReference type="PROSITE" id="PS50930"/>
    </source>
</evidence>
<protein>
    <submittedName>
        <fullName evidence="3">LytTR family transcriptional regulator</fullName>
    </submittedName>
</protein>
<dbReference type="InterPro" id="IPR007492">
    <property type="entry name" value="LytTR_DNA-bd_dom"/>
</dbReference>
<dbReference type="PANTHER" id="PTHR37299:SF1">
    <property type="entry name" value="STAGE 0 SPORULATION PROTEIN A HOMOLOG"/>
    <property type="match status" value="1"/>
</dbReference>
<dbReference type="PANTHER" id="PTHR37299">
    <property type="entry name" value="TRANSCRIPTIONAL REGULATOR-RELATED"/>
    <property type="match status" value="1"/>
</dbReference>
<dbReference type="GO" id="GO:0003677">
    <property type="term" value="F:DNA binding"/>
    <property type="evidence" value="ECO:0007669"/>
    <property type="project" value="InterPro"/>
</dbReference>
<sequence length="251" mass="29644">MKTRNFVVLTISIAVVLGLLIYWREYATRDQVALYHVVLWQIGIWMPWVLGFKILEQIIGKISKTKFGILLLIGTCITWVGLHFGWFFFISSNFSPYLGLPGSRFGVYRYFFIFWTLIDIGLIWFIIDKLKSVKDEELPPPLLFELTRGNNKYFCEPSQIHWLAAENYYTKLSTTEGVFVMRKPLKSFHDLLPQDMFRRIHRSTIINVNYVSELERGNGQNLEVIMKDGTRRKVSRNFVKEITLFFKDRTY</sequence>
<dbReference type="Pfam" id="PF04397">
    <property type="entry name" value="LytTR"/>
    <property type="match status" value="1"/>
</dbReference>
<dbReference type="EMBL" id="RBCJ01000002">
    <property type="protein sequence ID" value="RKN81147.1"/>
    <property type="molecule type" value="Genomic_DNA"/>
</dbReference>
<accession>A0A3B0CC05</accession>
<feature type="transmembrane region" description="Helical" evidence="1">
    <location>
        <begin position="110"/>
        <end position="127"/>
    </location>
</feature>
<dbReference type="AlphaFoldDB" id="A0A3B0CC05"/>
<gene>
    <name evidence="3" type="ORF">D7Z94_09395</name>
</gene>
<dbReference type="RefSeq" id="WP_120711304.1">
    <property type="nucleotide sequence ID" value="NZ_RBCJ01000002.1"/>
</dbReference>
<keyword evidence="1" id="KW-0812">Transmembrane</keyword>
<feature type="transmembrane region" description="Helical" evidence="1">
    <location>
        <begin position="35"/>
        <end position="55"/>
    </location>
</feature>
<dbReference type="GO" id="GO:0000156">
    <property type="term" value="F:phosphorelay response regulator activity"/>
    <property type="evidence" value="ECO:0007669"/>
    <property type="project" value="InterPro"/>
</dbReference>
<dbReference type="InterPro" id="IPR046947">
    <property type="entry name" value="LytR-like"/>
</dbReference>
<keyword evidence="4" id="KW-1185">Reference proteome</keyword>
<comment type="caution">
    <text evidence="3">The sequence shown here is derived from an EMBL/GenBank/DDBJ whole genome shotgun (WGS) entry which is preliminary data.</text>
</comment>
<evidence type="ECO:0000313" key="4">
    <source>
        <dbReference type="Proteomes" id="UP000276603"/>
    </source>
</evidence>
<feature type="transmembrane region" description="Helical" evidence="1">
    <location>
        <begin position="7"/>
        <end position="23"/>
    </location>
</feature>
<name>A0A3B0CC05_9FLAO</name>
<feature type="domain" description="HTH LytTR-type" evidence="2">
    <location>
        <begin position="144"/>
        <end position="248"/>
    </location>
</feature>
<dbReference type="OrthoDB" id="1430683at2"/>